<evidence type="ECO:0000256" key="2">
    <source>
        <dbReference type="ARBA" id="ARBA00022737"/>
    </source>
</evidence>
<dbReference type="InterPro" id="IPR043151">
    <property type="entry name" value="BAH_sf"/>
</dbReference>
<dbReference type="GO" id="GO:0006338">
    <property type="term" value="P:chromatin remodeling"/>
    <property type="evidence" value="ECO:0007669"/>
    <property type="project" value="InterPro"/>
</dbReference>
<protein>
    <submittedName>
        <fullName evidence="12">Uncharacterized protein</fullName>
    </submittedName>
</protein>
<reference evidence="12" key="1">
    <citation type="submission" date="2020-11" db="EMBL/GenBank/DDBJ databases">
        <authorList>
            <consortium name="DOE Joint Genome Institute"/>
            <person name="Ahrendt S."/>
            <person name="Riley R."/>
            <person name="Andreopoulos W."/>
            <person name="Labutti K."/>
            <person name="Pangilinan J."/>
            <person name="Ruiz-Duenas F.J."/>
            <person name="Barrasa J.M."/>
            <person name="Sanchez-Garcia M."/>
            <person name="Camarero S."/>
            <person name="Miyauchi S."/>
            <person name="Serrano A."/>
            <person name="Linde D."/>
            <person name="Babiker R."/>
            <person name="Drula E."/>
            <person name="Ayuso-Fernandez I."/>
            <person name="Pacheco R."/>
            <person name="Padilla G."/>
            <person name="Ferreira P."/>
            <person name="Barriuso J."/>
            <person name="Kellner H."/>
            <person name="Castanera R."/>
            <person name="Alfaro M."/>
            <person name="Ramirez L."/>
            <person name="Pisabarro A.G."/>
            <person name="Kuo A."/>
            <person name="Tritt A."/>
            <person name="Lipzen A."/>
            <person name="He G."/>
            <person name="Yan M."/>
            <person name="Ng V."/>
            <person name="Cullen D."/>
            <person name="Martin F."/>
            <person name="Rosso M.-N."/>
            <person name="Henrissat B."/>
            <person name="Hibbett D."/>
            <person name="Martinez A.T."/>
            <person name="Grigoriev I.V."/>
        </authorList>
    </citation>
    <scope>NUCLEOTIDE SEQUENCE</scope>
    <source>
        <strain evidence="12">ATCC 90797</strain>
    </source>
</reference>
<gene>
    <name evidence="12" type="ORF">BDN71DRAFT_1454480</name>
</gene>
<dbReference type="AlphaFoldDB" id="A0A9P6DB19"/>
<dbReference type="InterPro" id="IPR001487">
    <property type="entry name" value="Bromodomain"/>
</dbReference>
<dbReference type="GO" id="GO:0006368">
    <property type="term" value="P:transcription elongation by RNA polymerase II"/>
    <property type="evidence" value="ECO:0007669"/>
    <property type="project" value="TreeGrafter"/>
</dbReference>
<dbReference type="SMART" id="SM00297">
    <property type="entry name" value="BROMO"/>
    <property type="match status" value="1"/>
</dbReference>
<dbReference type="PANTHER" id="PTHR16062">
    <property type="entry name" value="SWI/SNF-RELATED"/>
    <property type="match status" value="1"/>
</dbReference>
<accession>A0A9P6DB19</accession>
<keyword evidence="13" id="KW-1185">Reference proteome</keyword>
<dbReference type="CDD" id="cd04717">
    <property type="entry name" value="BAH_polybromo"/>
    <property type="match status" value="1"/>
</dbReference>
<feature type="domain" description="Bromo" evidence="10">
    <location>
        <begin position="27"/>
        <end position="97"/>
    </location>
</feature>
<comment type="caution">
    <text evidence="12">The sequence shown here is derived from an EMBL/GenBank/DDBJ whole genome shotgun (WGS) entry which is preliminary data.</text>
</comment>
<feature type="region of interest" description="Disordered" evidence="9">
    <location>
        <begin position="194"/>
        <end position="216"/>
    </location>
</feature>
<evidence type="ECO:0000256" key="4">
    <source>
        <dbReference type="ARBA" id="ARBA00023015"/>
    </source>
</evidence>
<dbReference type="PROSITE" id="PS50014">
    <property type="entry name" value="BROMODOMAIN_2"/>
    <property type="match status" value="1"/>
</dbReference>
<evidence type="ECO:0000256" key="1">
    <source>
        <dbReference type="ARBA" id="ARBA00004123"/>
    </source>
</evidence>
<dbReference type="SMART" id="SM00439">
    <property type="entry name" value="BAH"/>
    <property type="match status" value="1"/>
</dbReference>
<feature type="domain" description="BAH" evidence="11">
    <location>
        <begin position="398"/>
        <end position="523"/>
    </location>
</feature>
<evidence type="ECO:0000256" key="7">
    <source>
        <dbReference type="ARBA" id="ARBA00023242"/>
    </source>
</evidence>
<evidence type="ECO:0000313" key="12">
    <source>
        <dbReference type="EMBL" id="KAF9490284.1"/>
    </source>
</evidence>
<proteinExistence type="predicted"/>
<feature type="region of interest" description="Disordered" evidence="9">
    <location>
        <begin position="117"/>
        <end position="175"/>
    </location>
</feature>
<evidence type="ECO:0000256" key="6">
    <source>
        <dbReference type="ARBA" id="ARBA00023163"/>
    </source>
</evidence>
<dbReference type="PRINTS" id="PR00503">
    <property type="entry name" value="BROMODOMAIN"/>
</dbReference>
<dbReference type="Proteomes" id="UP000807025">
    <property type="component" value="Unassembled WGS sequence"/>
</dbReference>
<dbReference type="InterPro" id="IPR037382">
    <property type="entry name" value="Rsc/polybromo"/>
</dbReference>
<keyword evidence="6" id="KW-0804">Transcription</keyword>
<evidence type="ECO:0000256" key="3">
    <source>
        <dbReference type="ARBA" id="ARBA00022853"/>
    </source>
</evidence>
<evidence type="ECO:0000256" key="8">
    <source>
        <dbReference type="PROSITE-ProRule" id="PRU00035"/>
    </source>
</evidence>
<dbReference type="CDD" id="cd04369">
    <property type="entry name" value="Bromodomain"/>
    <property type="match status" value="2"/>
</dbReference>
<dbReference type="Gene3D" id="1.20.920.10">
    <property type="entry name" value="Bromodomain-like"/>
    <property type="match status" value="2"/>
</dbReference>
<evidence type="ECO:0000256" key="5">
    <source>
        <dbReference type="ARBA" id="ARBA00023117"/>
    </source>
</evidence>
<feature type="compositionally biased region" description="Pro residues" evidence="9">
    <location>
        <begin position="140"/>
        <end position="150"/>
    </location>
</feature>
<sequence>MPITSAQKAAIEEVITRITSMHSSGRSKYQLAGMFLELVDRKDWSEYYEIIPEPRCLNHIRSSVEKNRYKDALDVYTDLSLVFWNALFYNEPDSIIANDAATLKATLESEWKKRPILPLPRSFSPPPSSAQKVHKMAVDSPPPNSAPPAPTRAGTTRKGVASQTPKSPPAPPTLAAIEGLDSSEMEVDVEGMQDDMDVQGGDSEAGPDTGRNPGDDEIIRQLEKGLPKWPGASDKGWMQEVSPDRYSEIVHAIKTYKDVVGNRLALALESIPDDAAVANLSYTAPLSLKLIESRARHKNYASSKEFDMDMAKLFEKARRWHEPTSEPYGRTLLLQRLYHALTSAKPPPGPPYSSTSNFAFMAAGPSSSKSGGEGANFSSLRMLAKAKTAVDELHYKGWSIKLGDWVHVSNPDDPARPIPGQVFKCWASTDPARLGEPGVTVAWYFRPEQTFHPASRTFFENEVFKSSHFGDHPLEDIIERIAVQFTARHIRGRPRSPHWYPGWPLYVCDSRYHDQERTFVRIKNWNSCIPEILRKNADYMPIYEFERVVYPPRISSPFVVKSGKIAVKGPGGIIDGNNTVEADVSSLGRKRTRRGGQEIGTPTQRASPALPVYDPSATGPSLTVVPGFEYQTSQLSHQLIPVVKRPDRTITSVIGSIAGHQVQSEELPPETARYFDRDPETNEVLWFAAPPLDIAIPPAPRHSMEYLHFLAKRKKALADESSATPSEAKRTKTVPPTVTETMREVYMDVMRS</sequence>
<dbReference type="GO" id="GO:0016586">
    <property type="term" value="C:RSC-type complex"/>
    <property type="evidence" value="ECO:0007669"/>
    <property type="project" value="InterPro"/>
</dbReference>
<feature type="region of interest" description="Disordered" evidence="9">
    <location>
        <begin position="585"/>
        <end position="610"/>
    </location>
</feature>
<dbReference type="InterPro" id="IPR036427">
    <property type="entry name" value="Bromodomain-like_sf"/>
</dbReference>
<dbReference type="SUPFAM" id="SSF47370">
    <property type="entry name" value="Bromodomain"/>
    <property type="match status" value="2"/>
</dbReference>
<dbReference type="PANTHER" id="PTHR16062:SF21">
    <property type="entry name" value="CHROMATIN STRUCTURE-REMODELING COMPLEX SUBUNIT RSC1-RELATED"/>
    <property type="match status" value="1"/>
</dbReference>
<dbReference type="Pfam" id="PF00439">
    <property type="entry name" value="Bromodomain"/>
    <property type="match status" value="2"/>
</dbReference>
<evidence type="ECO:0000313" key="13">
    <source>
        <dbReference type="Proteomes" id="UP000807025"/>
    </source>
</evidence>
<dbReference type="PROSITE" id="PS51038">
    <property type="entry name" value="BAH"/>
    <property type="match status" value="1"/>
</dbReference>
<evidence type="ECO:0000259" key="10">
    <source>
        <dbReference type="PROSITE" id="PS50014"/>
    </source>
</evidence>
<keyword evidence="3" id="KW-0156">Chromatin regulator</keyword>
<organism evidence="12 13">
    <name type="scientific">Pleurotus eryngii</name>
    <name type="common">Boletus of the steppes</name>
    <dbReference type="NCBI Taxonomy" id="5323"/>
    <lineage>
        <taxon>Eukaryota</taxon>
        <taxon>Fungi</taxon>
        <taxon>Dikarya</taxon>
        <taxon>Basidiomycota</taxon>
        <taxon>Agaricomycotina</taxon>
        <taxon>Agaricomycetes</taxon>
        <taxon>Agaricomycetidae</taxon>
        <taxon>Agaricales</taxon>
        <taxon>Pleurotineae</taxon>
        <taxon>Pleurotaceae</taxon>
        <taxon>Pleurotus</taxon>
    </lineage>
</organism>
<dbReference type="InterPro" id="IPR001025">
    <property type="entry name" value="BAH_dom"/>
</dbReference>
<keyword evidence="7" id="KW-0539">Nucleus</keyword>
<keyword evidence="4" id="KW-0805">Transcription regulation</keyword>
<dbReference type="Gene3D" id="2.30.30.490">
    <property type="match status" value="1"/>
</dbReference>
<name>A0A9P6DB19_PLEER</name>
<evidence type="ECO:0000259" key="11">
    <source>
        <dbReference type="PROSITE" id="PS51038"/>
    </source>
</evidence>
<keyword evidence="5 8" id="KW-0103">Bromodomain</keyword>
<dbReference type="EMBL" id="MU154645">
    <property type="protein sequence ID" value="KAF9490284.1"/>
    <property type="molecule type" value="Genomic_DNA"/>
</dbReference>
<dbReference type="OrthoDB" id="1742084at2759"/>
<keyword evidence="2" id="KW-0677">Repeat</keyword>
<dbReference type="Pfam" id="PF01426">
    <property type="entry name" value="BAH"/>
    <property type="match status" value="1"/>
</dbReference>
<dbReference type="GO" id="GO:0003682">
    <property type="term" value="F:chromatin binding"/>
    <property type="evidence" value="ECO:0007669"/>
    <property type="project" value="InterPro"/>
</dbReference>
<comment type="subcellular location">
    <subcellularLocation>
        <location evidence="1">Nucleus</location>
    </subcellularLocation>
</comment>
<evidence type="ECO:0000256" key="9">
    <source>
        <dbReference type="SAM" id="MobiDB-lite"/>
    </source>
</evidence>